<reference evidence="2" key="1">
    <citation type="submission" date="2014-11" db="EMBL/GenBank/DDBJ databases">
        <authorList>
            <person name="Amaro Gonzalez C."/>
        </authorList>
    </citation>
    <scope>NUCLEOTIDE SEQUENCE</scope>
</reference>
<evidence type="ECO:0000313" key="2">
    <source>
        <dbReference type="EMBL" id="JAH89711.1"/>
    </source>
</evidence>
<dbReference type="AlphaFoldDB" id="A0A0E9WHC3"/>
<proteinExistence type="predicted"/>
<dbReference type="EMBL" id="GBXM01018866">
    <property type="protein sequence ID" value="JAH89711.1"/>
    <property type="molecule type" value="Transcribed_RNA"/>
</dbReference>
<sequence length="49" mass="5785">MKLIPAQQNHIHTCVPLLTICTHPHKHTHTLEQKKDHAREAKHFSRKDK</sequence>
<organism evidence="2">
    <name type="scientific">Anguilla anguilla</name>
    <name type="common">European freshwater eel</name>
    <name type="synonym">Muraena anguilla</name>
    <dbReference type="NCBI Taxonomy" id="7936"/>
    <lineage>
        <taxon>Eukaryota</taxon>
        <taxon>Metazoa</taxon>
        <taxon>Chordata</taxon>
        <taxon>Craniata</taxon>
        <taxon>Vertebrata</taxon>
        <taxon>Euteleostomi</taxon>
        <taxon>Actinopterygii</taxon>
        <taxon>Neopterygii</taxon>
        <taxon>Teleostei</taxon>
        <taxon>Anguilliformes</taxon>
        <taxon>Anguillidae</taxon>
        <taxon>Anguilla</taxon>
    </lineage>
</organism>
<accession>A0A0E9WHC3</accession>
<name>A0A0E9WHC3_ANGAN</name>
<feature type="compositionally biased region" description="Basic and acidic residues" evidence="1">
    <location>
        <begin position="29"/>
        <end position="43"/>
    </location>
</feature>
<reference evidence="2" key="2">
    <citation type="journal article" date="2015" name="Fish Shellfish Immunol.">
        <title>Early steps in the European eel (Anguilla anguilla)-Vibrio vulnificus interaction in the gills: Role of the RtxA13 toxin.</title>
        <authorList>
            <person name="Callol A."/>
            <person name="Pajuelo D."/>
            <person name="Ebbesson L."/>
            <person name="Teles M."/>
            <person name="MacKenzie S."/>
            <person name="Amaro C."/>
        </authorList>
    </citation>
    <scope>NUCLEOTIDE SEQUENCE</scope>
</reference>
<evidence type="ECO:0000256" key="1">
    <source>
        <dbReference type="SAM" id="MobiDB-lite"/>
    </source>
</evidence>
<feature type="region of interest" description="Disordered" evidence="1">
    <location>
        <begin position="29"/>
        <end position="49"/>
    </location>
</feature>
<protein>
    <submittedName>
        <fullName evidence="2">Uncharacterized protein</fullName>
    </submittedName>
</protein>